<dbReference type="InterPro" id="IPR027806">
    <property type="entry name" value="HARBI1_dom"/>
</dbReference>
<comment type="cofactor">
    <cofactor evidence="1">
        <name>a divalent metal cation</name>
        <dbReference type="ChEBI" id="CHEBI:60240"/>
    </cofactor>
</comment>
<evidence type="ECO:0000256" key="6">
    <source>
        <dbReference type="ARBA" id="ARBA00022801"/>
    </source>
</evidence>
<evidence type="ECO:0000256" key="4">
    <source>
        <dbReference type="ARBA" id="ARBA00022722"/>
    </source>
</evidence>
<dbReference type="Pfam" id="PF13359">
    <property type="entry name" value="DDE_Tnp_4"/>
    <property type="match status" value="1"/>
</dbReference>
<accession>A0A0R0EIH9</accession>
<dbReference type="InParanoid" id="A0A0R0EIH9"/>
<evidence type="ECO:0000259" key="10">
    <source>
        <dbReference type="Pfam" id="PF26138"/>
    </source>
</evidence>
<feature type="domain" description="DUF8040" evidence="10">
    <location>
        <begin position="47"/>
        <end position="142"/>
    </location>
</feature>
<dbReference type="GO" id="GO:0004518">
    <property type="term" value="F:nuclease activity"/>
    <property type="evidence" value="ECO:0007669"/>
    <property type="project" value="UniProtKB-KW"/>
</dbReference>
<keyword evidence="8" id="KW-0472">Membrane</keyword>
<evidence type="ECO:0000256" key="8">
    <source>
        <dbReference type="SAM" id="Phobius"/>
    </source>
</evidence>
<dbReference type="GO" id="GO:0016787">
    <property type="term" value="F:hydrolase activity"/>
    <property type="evidence" value="ECO:0007669"/>
    <property type="project" value="UniProtKB-KW"/>
</dbReference>
<dbReference type="EMBL" id="CM000852">
    <property type="protein sequence ID" value="KRG94075.1"/>
    <property type="molecule type" value="Genomic_DNA"/>
</dbReference>
<evidence type="ECO:0000256" key="2">
    <source>
        <dbReference type="ARBA" id="ARBA00004123"/>
    </source>
</evidence>
<sequence>MSLNSSDDSSSSIDSELDDYDNLMDLVLVMTIMEYEQRFIDKTLCRTSMLTGKMYTIEFLVGHEIRCYENFRMKKDVFMNFFETLKEVGNLCDGKKVSIEEAVAMFLIIICHNLRHRVVVERFQHSLHTVSKWFRIILKAVLLIILFLYIFLVKIALVPLMEHMYLLRLLLLNKLLFRGRKVLVTQNVLVVCDFDMLFMLVYSGWEGTTNDSRVFLDGLSPKNNFPKPNGDFREGCGRPRGKEELFNYRHSSLRNVIERCFGVLKARFPILKLMPILSSCRTLCDNKTLVTPQKKTGIWSQTITCHNSIDSSNALCFVPPIKYITSNNNNRRRRKKLCSTISINEH</sequence>
<proteinExistence type="inferred from homology"/>
<evidence type="ECO:0000256" key="5">
    <source>
        <dbReference type="ARBA" id="ARBA00022723"/>
    </source>
</evidence>
<gene>
    <name evidence="11" type="ORF">GLYMA_19G060300</name>
</gene>
<keyword evidence="8" id="KW-1133">Transmembrane helix</keyword>
<evidence type="ECO:0000256" key="7">
    <source>
        <dbReference type="ARBA" id="ARBA00023242"/>
    </source>
</evidence>
<keyword evidence="4" id="KW-0540">Nuclease</keyword>
<dbReference type="GO" id="GO:0005634">
    <property type="term" value="C:nucleus"/>
    <property type="evidence" value="ECO:0007669"/>
    <property type="project" value="UniProtKB-SubCell"/>
</dbReference>
<dbReference type="InterPro" id="IPR058353">
    <property type="entry name" value="DUF8040"/>
</dbReference>
<name>A0A0R0EIH9_SOYBN</name>
<reference evidence="11" key="3">
    <citation type="submission" date="2018-07" db="EMBL/GenBank/DDBJ databases">
        <title>WGS assembly of Glycine max.</title>
        <authorList>
            <person name="Schmutz J."/>
            <person name="Cannon S."/>
            <person name="Schlueter J."/>
            <person name="Ma J."/>
            <person name="Mitros T."/>
            <person name="Nelson W."/>
            <person name="Hyten D."/>
            <person name="Song Q."/>
            <person name="Thelen J."/>
            <person name="Cheng J."/>
            <person name="Xu D."/>
            <person name="Hellsten U."/>
            <person name="May G."/>
            <person name="Yu Y."/>
            <person name="Sakurai T."/>
            <person name="Umezawa T."/>
            <person name="Bhattacharyya M."/>
            <person name="Sandhu D."/>
            <person name="Valliyodan B."/>
            <person name="Lindquist E."/>
            <person name="Peto M."/>
            <person name="Grant D."/>
            <person name="Shu S."/>
            <person name="Goodstein D."/>
            <person name="Barry K."/>
            <person name="Futrell-Griggs M."/>
            <person name="Abernathy B."/>
            <person name="Du J."/>
            <person name="Tian Z."/>
            <person name="Zhu L."/>
            <person name="Gill N."/>
            <person name="Joshi T."/>
            <person name="Libault M."/>
            <person name="Sethuraman A."/>
            <person name="Zhang X."/>
            <person name="Shinozaki K."/>
            <person name="Nguyen H."/>
            <person name="Wing R."/>
            <person name="Cregan P."/>
            <person name="Specht J."/>
            <person name="Grimwood J."/>
            <person name="Rokhsar D."/>
            <person name="Stacey G."/>
            <person name="Shoemaker R."/>
            <person name="Jackson S."/>
        </authorList>
    </citation>
    <scope>NUCLEOTIDE SEQUENCE</scope>
    <source>
        <tissue evidence="11">Callus</tissue>
    </source>
</reference>
<dbReference type="GO" id="GO:0046872">
    <property type="term" value="F:metal ion binding"/>
    <property type="evidence" value="ECO:0007669"/>
    <property type="project" value="UniProtKB-KW"/>
</dbReference>
<dbReference type="STRING" id="3847.A0A0R0EIH9"/>
<dbReference type="EnsemblPlants" id="KRG94075">
    <property type="protein sequence ID" value="KRG94075"/>
    <property type="gene ID" value="GLYMA_19G060300"/>
</dbReference>
<protein>
    <recommendedName>
        <fullName evidence="14">DDE Tnp4 domain-containing protein</fullName>
    </recommendedName>
</protein>
<evidence type="ECO:0000313" key="11">
    <source>
        <dbReference type="EMBL" id="KRG94075.1"/>
    </source>
</evidence>
<reference evidence="11 12" key="1">
    <citation type="journal article" date="2010" name="Nature">
        <title>Genome sequence of the palaeopolyploid soybean.</title>
        <authorList>
            <person name="Schmutz J."/>
            <person name="Cannon S.B."/>
            <person name="Schlueter J."/>
            <person name="Ma J."/>
            <person name="Mitros T."/>
            <person name="Nelson W."/>
            <person name="Hyten D.L."/>
            <person name="Song Q."/>
            <person name="Thelen J.J."/>
            <person name="Cheng J."/>
            <person name="Xu D."/>
            <person name="Hellsten U."/>
            <person name="May G.D."/>
            <person name="Yu Y."/>
            <person name="Sakurai T."/>
            <person name="Umezawa T."/>
            <person name="Bhattacharyya M.K."/>
            <person name="Sandhu D."/>
            <person name="Valliyodan B."/>
            <person name="Lindquist E."/>
            <person name="Peto M."/>
            <person name="Grant D."/>
            <person name="Shu S."/>
            <person name="Goodstein D."/>
            <person name="Barry K."/>
            <person name="Futrell-Griggs M."/>
            <person name="Abernathy B."/>
            <person name="Du J."/>
            <person name="Tian Z."/>
            <person name="Zhu L."/>
            <person name="Gill N."/>
            <person name="Joshi T."/>
            <person name="Libault M."/>
            <person name="Sethuraman A."/>
            <person name="Zhang X.-C."/>
            <person name="Shinozaki K."/>
            <person name="Nguyen H.T."/>
            <person name="Wing R.A."/>
            <person name="Cregan P."/>
            <person name="Specht J."/>
            <person name="Grimwood J."/>
            <person name="Rokhsar D."/>
            <person name="Stacey G."/>
            <person name="Shoemaker R.C."/>
            <person name="Jackson S.A."/>
        </authorList>
    </citation>
    <scope>NUCLEOTIDE SEQUENCE</scope>
    <source>
        <strain evidence="12">cv. Williams 82</strain>
        <tissue evidence="11">Callus</tissue>
    </source>
</reference>
<feature type="transmembrane region" description="Helical" evidence="8">
    <location>
        <begin position="136"/>
        <end position="161"/>
    </location>
</feature>
<dbReference type="PANTHER" id="PTHR22930">
    <property type="match status" value="1"/>
</dbReference>
<dbReference type="PaxDb" id="3847-GLYMA19G10150.2"/>
<keyword evidence="7" id="KW-0539">Nucleus</keyword>
<keyword evidence="5" id="KW-0479">Metal-binding</keyword>
<keyword evidence="6" id="KW-0378">Hydrolase</keyword>
<evidence type="ECO:0000256" key="1">
    <source>
        <dbReference type="ARBA" id="ARBA00001968"/>
    </source>
</evidence>
<keyword evidence="8" id="KW-0812">Transmembrane</keyword>
<evidence type="ECO:0000259" key="9">
    <source>
        <dbReference type="Pfam" id="PF13359"/>
    </source>
</evidence>
<evidence type="ECO:0000313" key="12">
    <source>
        <dbReference type="EnsemblPlants" id="KRG94075"/>
    </source>
</evidence>
<dbReference type="Proteomes" id="UP000008827">
    <property type="component" value="Chromosome 19"/>
</dbReference>
<dbReference type="InterPro" id="IPR045249">
    <property type="entry name" value="HARBI1-like"/>
</dbReference>
<evidence type="ECO:0008006" key="14">
    <source>
        <dbReference type="Google" id="ProtNLM"/>
    </source>
</evidence>
<organism evidence="11">
    <name type="scientific">Glycine max</name>
    <name type="common">Soybean</name>
    <name type="synonym">Glycine hispida</name>
    <dbReference type="NCBI Taxonomy" id="3847"/>
    <lineage>
        <taxon>Eukaryota</taxon>
        <taxon>Viridiplantae</taxon>
        <taxon>Streptophyta</taxon>
        <taxon>Embryophyta</taxon>
        <taxon>Tracheophyta</taxon>
        <taxon>Spermatophyta</taxon>
        <taxon>Magnoliopsida</taxon>
        <taxon>eudicotyledons</taxon>
        <taxon>Gunneridae</taxon>
        <taxon>Pentapetalae</taxon>
        <taxon>rosids</taxon>
        <taxon>fabids</taxon>
        <taxon>Fabales</taxon>
        <taxon>Fabaceae</taxon>
        <taxon>Papilionoideae</taxon>
        <taxon>50 kb inversion clade</taxon>
        <taxon>NPAAA clade</taxon>
        <taxon>indigoferoid/millettioid clade</taxon>
        <taxon>Phaseoleae</taxon>
        <taxon>Glycine</taxon>
        <taxon>Glycine subgen. Soja</taxon>
    </lineage>
</organism>
<dbReference type="Pfam" id="PF26138">
    <property type="entry name" value="DUF8040"/>
    <property type="match status" value="1"/>
</dbReference>
<keyword evidence="13" id="KW-1185">Reference proteome</keyword>
<feature type="domain" description="DDE Tnp4" evidence="9">
    <location>
        <begin position="238"/>
        <end position="275"/>
    </location>
</feature>
<comment type="subcellular location">
    <subcellularLocation>
        <location evidence="2">Nucleus</location>
    </subcellularLocation>
</comment>
<evidence type="ECO:0000313" key="13">
    <source>
        <dbReference type="Proteomes" id="UP000008827"/>
    </source>
</evidence>
<comment type="similarity">
    <text evidence="3">Belongs to the HARBI1 family.</text>
</comment>
<reference evidence="12" key="2">
    <citation type="submission" date="2018-02" db="UniProtKB">
        <authorList>
            <consortium name="EnsemblPlants"/>
        </authorList>
    </citation>
    <scope>IDENTIFICATION</scope>
    <source>
        <strain evidence="12">Williams 82</strain>
    </source>
</reference>
<dbReference type="Gramene" id="KRG94075">
    <property type="protein sequence ID" value="KRG94075"/>
    <property type="gene ID" value="GLYMA_19G060300"/>
</dbReference>
<evidence type="ECO:0000256" key="3">
    <source>
        <dbReference type="ARBA" id="ARBA00006958"/>
    </source>
</evidence>
<dbReference type="AlphaFoldDB" id="A0A0R0EIH9"/>
<dbReference type="PANTHER" id="PTHR22930:SF228">
    <property type="entry name" value="PROTEIN ALP1-LIKE"/>
    <property type="match status" value="1"/>
</dbReference>